<evidence type="ECO:0000259" key="10">
    <source>
        <dbReference type="Pfam" id="PF01467"/>
    </source>
</evidence>
<dbReference type="PANTHER" id="PTHR21342">
    <property type="entry name" value="PHOSPHOPANTETHEINE ADENYLYLTRANSFERASE"/>
    <property type="match status" value="1"/>
</dbReference>
<evidence type="ECO:0000256" key="5">
    <source>
        <dbReference type="ARBA" id="ARBA00022840"/>
    </source>
</evidence>
<dbReference type="PRINTS" id="PR01020">
    <property type="entry name" value="LPSBIOSNTHSS"/>
</dbReference>
<comment type="subcellular location">
    <subcellularLocation>
        <location evidence="9">Cytoplasm</location>
    </subcellularLocation>
</comment>
<evidence type="ECO:0000256" key="1">
    <source>
        <dbReference type="ARBA" id="ARBA00022490"/>
    </source>
</evidence>
<evidence type="ECO:0000256" key="4">
    <source>
        <dbReference type="ARBA" id="ARBA00022741"/>
    </source>
</evidence>
<dbReference type="UniPathway" id="UPA00241">
    <property type="reaction ID" value="UER00355"/>
</dbReference>
<feature type="binding site" evidence="9">
    <location>
        <begin position="124"/>
        <end position="130"/>
    </location>
    <ligand>
        <name>ATP</name>
        <dbReference type="ChEBI" id="CHEBI:30616"/>
    </ligand>
</feature>
<evidence type="ECO:0000256" key="3">
    <source>
        <dbReference type="ARBA" id="ARBA00022695"/>
    </source>
</evidence>
<keyword evidence="6 9" id="KW-0460">Magnesium</keyword>
<dbReference type="EMBL" id="MVDE01000002">
    <property type="protein sequence ID" value="PKQ69080.1"/>
    <property type="molecule type" value="Genomic_DNA"/>
</dbReference>
<keyword evidence="12" id="KW-1185">Reference proteome</keyword>
<protein>
    <recommendedName>
        <fullName evidence="9">Phosphopantetheine adenylyltransferase</fullName>
        <ecNumber evidence="9">2.7.7.3</ecNumber>
    </recommendedName>
    <alternativeName>
        <fullName evidence="9">Dephospho-CoA pyrophosphorylase</fullName>
    </alternativeName>
    <alternativeName>
        <fullName evidence="9">Pantetheine-phosphate adenylyltransferase</fullName>
        <shortName evidence="9">PPAT</shortName>
    </alternativeName>
</protein>
<keyword evidence="1 9" id="KW-0963">Cytoplasm</keyword>
<accession>A0A2N3IFJ0</accession>
<evidence type="ECO:0000256" key="6">
    <source>
        <dbReference type="ARBA" id="ARBA00022842"/>
    </source>
</evidence>
<dbReference type="PANTHER" id="PTHR21342:SF1">
    <property type="entry name" value="PHOSPHOPANTETHEINE ADENYLYLTRANSFERASE"/>
    <property type="match status" value="1"/>
</dbReference>
<keyword evidence="2 9" id="KW-0808">Transferase</keyword>
<organism evidence="11 12">
    <name type="scientific">Labilibaculum manganireducens</name>
    <dbReference type="NCBI Taxonomy" id="1940525"/>
    <lineage>
        <taxon>Bacteria</taxon>
        <taxon>Pseudomonadati</taxon>
        <taxon>Bacteroidota</taxon>
        <taxon>Bacteroidia</taxon>
        <taxon>Marinilabiliales</taxon>
        <taxon>Marinifilaceae</taxon>
        <taxon>Labilibaculum</taxon>
    </lineage>
</organism>
<comment type="function">
    <text evidence="9">Reversibly transfers an adenylyl group from ATP to 4'-phosphopantetheine, yielding dephospho-CoA (dPCoA) and pyrophosphate.</text>
</comment>
<keyword evidence="4 9" id="KW-0547">Nucleotide-binding</keyword>
<comment type="catalytic activity">
    <reaction evidence="8 9">
        <text>(R)-4'-phosphopantetheine + ATP + H(+) = 3'-dephospho-CoA + diphosphate</text>
        <dbReference type="Rhea" id="RHEA:19801"/>
        <dbReference type="ChEBI" id="CHEBI:15378"/>
        <dbReference type="ChEBI" id="CHEBI:30616"/>
        <dbReference type="ChEBI" id="CHEBI:33019"/>
        <dbReference type="ChEBI" id="CHEBI:57328"/>
        <dbReference type="ChEBI" id="CHEBI:61723"/>
        <dbReference type="EC" id="2.7.7.3"/>
    </reaction>
</comment>
<keyword evidence="5 9" id="KW-0067">ATP-binding</keyword>
<dbReference type="NCBIfam" id="TIGR00125">
    <property type="entry name" value="cyt_tran_rel"/>
    <property type="match status" value="1"/>
</dbReference>
<feature type="binding site" evidence="9">
    <location>
        <position position="74"/>
    </location>
    <ligand>
        <name>substrate</name>
    </ligand>
</feature>
<feature type="binding site" evidence="9">
    <location>
        <position position="18"/>
    </location>
    <ligand>
        <name>ATP</name>
        <dbReference type="ChEBI" id="CHEBI:30616"/>
    </ligand>
</feature>
<sequence>MKHIAIFPGSFDPFTVGHESIVTRALPLFDKIIICIGYNSEKKQFFPIEKRIQWIKEAFANNPKIEVETFSGLTVEYCQSKNAKFILRGLRTAADFEYERAIAQINKKMVYELESIFLLTTPEHTPITSTIVRDIIRHGGNALQFLPKVKDPEAYKYKQ</sequence>
<comment type="subunit">
    <text evidence="9">Homohexamer.</text>
</comment>
<proteinExistence type="inferred from homology"/>
<comment type="cofactor">
    <cofactor evidence="9">
        <name>Mg(2+)</name>
        <dbReference type="ChEBI" id="CHEBI:18420"/>
    </cofactor>
</comment>
<dbReference type="InterPro" id="IPR014729">
    <property type="entry name" value="Rossmann-like_a/b/a_fold"/>
</dbReference>
<evidence type="ECO:0000256" key="2">
    <source>
        <dbReference type="ARBA" id="ARBA00022679"/>
    </source>
</evidence>
<dbReference type="RefSeq" id="WP_101308136.1">
    <property type="nucleotide sequence ID" value="NZ_CAXXEE010000003.1"/>
</dbReference>
<dbReference type="HAMAP" id="MF_00151">
    <property type="entry name" value="PPAT_bact"/>
    <property type="match status" value="1"/>
</dbReference>
<evidence type="ECO:0000313" key="11">
    <source>
        <dbReference type="EMBL" id="PKQ69080.1"/>
    </source>
</evidence>
<dbReference type="Pfam" id="PF01467">
    <property type="entry name" value="CTP_transf_like"/>
    <property type="match status" value="1"/>
</dbReference>
<feature type="binding site" evidence="9">
    <location>
        <position position="88"/>
    </location>
    <ligand>
        <name>substrate</name>
    </ligand>
</feature>
<dbReference type="AlphaFoldDB" id="A0A2N3IFJ0"/>
<gene>
    <name evidence="9" type="primary">coaD</name>
    <name evidence="11" type="ORF">BZG01_01895</name>
</gene>
<dbReference type="SUPFAM" id="SSF52374">
    <property type="entry name" value="Nucleotidylyl transferase"/>
    <property type="match status" value="1"/>
</dbReference>
<evidence type="ECO:0000256" key="9">
    <source>
        <dbReference type="HAMAP-Rule" id="MF_00151"/>
    </source>
</evidence>
<dbReference type="InterPro" id="IPR001980">
    <property type="entry name" value="PPAT"/>
</dbReference>
<dbReference type="Gene3D" id="3.40.50.620">
    <property type="entry name" value="HUPs"/>
    <property type="match status" value="1"/>
</dbReference>
<reference evidence="11 12" key="1">
    <citation type="journal article" date="2017" name="Front. Microbiol.">
        <title>Labilibaculum manganireducens gen. nov., sp. nov. and Labilibaculum filiforme sp. nov., Novel Bacteroidetes Isolated from Subsurface Sediments of the Baltic Sea.</title>
        <authorList>
            <person name="Vandieken V."/>
            <person name="Marshall I.P."/>
            <person name="Niemann H."/>
            <person name="Engelen B."/>
            <person name="Cypionka H."/>
        </authorList>
    </citation>
    <scope>NUCLEOTIDE SEQUENCE [LARGE SCALE GENOMIC DNA]</scope>
    <source>
        <strain evidence="11 12">59.10-2M</strain>
    </source>
</reference>
<evidence type="ECO:0000256" key="8">
    <source>
        <dbReference type="ARBA" id="ARBA00029346"/>
    </source>
</evidence>
<feature type="binding site" evidence="9">
    <location>
        <begin position="89"/>
        <end position="91"/>
    </location>
    <ligand>
        <name>ATP</name>
        <dbReference type="ChEBI" id="CHEBI:30616"/>
    </ligand>
</feature>
<dbReference type="GO" id="GO:0015937">
    <property type="term" value="P:coenzyme A biosynthetic process"/>
    <property type="evidence" value="ECO:0007669"/>
    <property type="project" value="UniProtKB-UniRule"/>
</dbReference>
<dbReference type="GO" id="GO:0004595">
    <property type="term" value="F:pantetheine-phosphate adenylyltransferase activity"/>
    <property type="evidence" value="ECO:0007669"/>
    <property type="project" value="UniProtKB-UniRule"/>
</dbReference>
<evidence type="ECO:0000256" key="7">
    <source>
        <dbReference type="ARBA" id="ARBA00022993"/>
    </source>
</evidence>
<dbReference type="Proteomes" id="UP000233618">
    <property type="component" value="Unassembled WGS sequence"/>
</dbReference>
<dbReference type="InterPro" id="IPR004821">
    <property type="entry name" value="Cyt_trans-like"/>
</dbReference>
<keyword evidence="7 9" id="KW-0173">Coenzyme A biosynthesis</keyword>
<dbReference type="GO" id="GO:0005524">
    <property type="term" value="F:ATP binding"/>
    <property type="evidence" value="ECO:0007669"/>
    <property type="project" value="UniProtKB-KW"/>
</dbReference>
<dbReference type="CDD" id="cd02163">
    <property type="entry name" value="PPAT"/>
    <property type="match status" value="1"/>
</dbReference>
<dbReference type="GO" id="GO:0005737">
    <property type="term" value="C:cytoplasm"/>
    <property type="evidence" value="ECO:0007669"/>
    <property type="project" value="UniProtKB-SubCell"/>
</dbReference>
<feature type="site" description="Transition state stabilizer" evidence="9">
    <location>
        <position position="18"/>
    </location>
</feature>
<comment type="pathway">
    <text evidence="9">Cofactor biosynthesis; coenzyme A biosynthesis; CoA from (R)-pantothenate: step 4/5.</text>
</comment>
<comment type="caution">
    <text evidence="11">The sequence shown here is derived from an EMBL/GenBank/DDBJ whole genome shotgun (WGS) entry which is preliminary data.</text>
</comment>
<evidence type="ECO:0000313" key="12">
    <source>
        <dbReference type="Proteomes" id="UP000233618"/>
    </source>
</evidence>
<keyword evidence="3 9" id="KW-0548">Nucleotidyltransferase</keyword>
<dbReference type="NCBIfam" id="TIGR01510">
    <property type="entry name" value="coaD_prev_kdtB"/>
    <property type="match status" value="1"/>
</dbReference>
<dbReference type="EC" id="2.7.7.3" evidence="9"/>
<feature type="domain" description="Cytidyltransferase-like" evidence="10">
    <location>
        <begin position="6"/>
        <end position="134"/>
    </location>
</feature>
<feature type="binding site" evidence="9">
    <location>
        <begin position="10"/>
        <end position="11"/>
    </location>
    <ligand>
        <name>ATP</name>
        <dbReference type="ChEBI" id="CHEBI:30616"/>
    </ligand>
</feature>
<comment type="similarity">
    <text evidence="9">Belongs to the bacterial CoaD family.</text>
</comment>
<feature type="binding site" evidence="9">
    <location>
        <position position="42"/>
    </location>
    <ligand>
        <name>substrate</name>
    </ligand>
</feature>
<name>A0A2N3IFJ0_9BACT</name>
<feature type="binding site" evidence="9">
    <location>
        <position position="99"/>
    </location>
    <ligand>
        <name>ATP</name>
        <dbReference type="ChEBI" id="CHEBI:30616"/>
    </ligand>
</feature>
<feature type="binding site" evidence="9">
    <location>
        <position position="10"/>
    </location>
    <ligand>
        <name>substrate</name>
    </ligand>
</feature>